<dbReference type="HOGENOM" id="CLU_609728_0_0_1"/>
<dbReference type="AlphaFoldDB" id="E3Q3N6"/>
<dbReference type="PANTHER" id="PTHR10622:SF10">
    <property type="entry name" value="HET DOMAIN-CONTAINING PROTEIN"/>
    <property type="match status" value="1"/>
</dbReference>
<dbReference type="Pfam" id="PF26640">
    <property type="entry name" value="DUF8212"/>
    <property type="match status" value="1"/>
</dbReference>
<evidence type="ECO:0000313" key="3">
    <source>
        <dbReference type="EMBL" id="EFQ25638.1"/>
    </source>
</evidence>
<dbReference type="RefSeq" id="XP_008089658.1">
    <property type="nucleotide sequence ID" value="XM_008091467.1"/>
</dbReference>
<dbReference type="OrthoDB" id="674604at2759"/>
<feature type="domain" description="Heterokaryon incompatibility" evidence="1">
    <location>
        <begin position="16"/>
        <end position="77"/>
    </location>
</feature>
<evidence type="ECO:0000259" key="2">
    <source>
        <dbReference type="Pfam" id="PF26640"/>
    </source>
</evidence>
<gene>
    <name evidence="3" type="ORF">GLRG_00782</name>
</gene>
<dbReference type="PANTHER" id="PTHR10622">
    <property type="entry name" value="HET DOMAIN-CONTAINING PROTEIN"/>
    <property type="match status" value="1"/>
</dbReference>
<feature type="domain" description="DUF8212" evidence="2">
    <location>
        <begin position="140"/>
        <end position="255"/>
    </location>
</feature>
<evidence type="ECO:0000313" key="4">
    <source>
        <dbReference type="Proteomes" id="UP000008782"/>
    </source>
</evidence>
<dbReference type="GeneID" id="24406147"/>
<protein>
    <submittedName>
        <fullName evidence="3">HET domain-containing protein</fullName>
    </submittedName>
</protein>
<keyword evidence="4" id="KW-1185">Reference proteome</keyword>
<accession>E3Q3N6</accession>
<name>E3Q3N6_COLGM</name>
<proteinExistence type="predicted"/>
<dbReference type="EMBL" id="GG697332">
    <property type="protein sequence ID" value="EFQ25638.1"/>
    <property type="molecule type" value="Genomic_DNA"/>
</dbReference>
<evidence type="ECO:0000259" key="1">
    <source>
        <dbReference type="Pfam" id="PF06985"/>
    </source>
</evidence>
<dbReference type="Pfam" id="PF06985">
    <property type="entry name" value="HET"/>
    <property type="match status" value="1"/>
</dbReference>
<dbReference type="InterPro" id="IPR058525">
    <property type="entry name" value="DUF8212"/>
</dbReference>
<dbReference type="VEuPathDB" id="FungiDB:GLRG_00782"/>
<organism evidence="4">
    <name type="scientific">Colletotrichum graminicola (strain M1.001 / M2 / FGSC 10212)</name>
    <name type="common">Maize anthracnose fungus</name>
    <name type="synonym">Glomerella graminicola</name>
    <dbReference type="NCBI Taxonomy" id="645133"/>
    <lineage>
        <taxon>Eukaryota</taxon>
        <taxon>Fungi</taxon>
        <taxon>Dikarya</taxon>
        <taxon>Ascomycota</taxon>
        <taxon>Pezizomycotina</taxon>
        <taxon>Sordariomycetes</taxon>
        <taxon>Hypocreomycetidae</taxon>
        <taxon>Glomerellales</taxon>
        <taxon>Glomerellaceae</taxon>
        <taxon>Colletotrichum</taxon>
        <taxon>Colletotrichum graminicola species complex</taxon>
    </lineage>
</organism>
<dbReference type="STRING" id="645133.E3Q3N6"/>
<reference evidence="4" key="1">
    <citation type="journal article" date="2012" name="Nat. Genet.">
        <title>Lifestyle transitions in plant pathogenic Colletotrichum fungi deciphered by genome and transcriptome analyses.</title>
        <authorList>
            <person name="O'Connell R.J."/>
            <person name="Thon M.R."/>
            <person name="Hacquard S."/>
            <person name="Amyotte S.G."/>
            <person name="Kleemann J."/>
            <person name="Torres M.F."/>
            <person name="Damm U."/>
            <person name="Buiate E.A."/>
            <person name="Epstein L."/>
            <person name="Alkan N."/>
            <person name="Altmueller J."/>
            <person name="Alvarado-Balderrama L."/>
            <person name="Bauser C.A."/>
            <person name="Becker C."/>
            <person name="Birren B.W."/>
            <person name="Chen Z."/>
            <person name="Choi J."/>
            <person name="Crouch J.A."/>
            <person name="Duvick J.P."/>
            <person name="Farman M.A."/>
            <person name="Gan P."/>
            <person name="Heiman D."/>
            <person name="Henrissat B."/>
            <person name="Howard R.J."/>
            <person name="Kabbage M."/>
            <person name="Koch C."/>
            <person name="Kracher B."/>
            <person name="Kubo Y."/>
            <person name="Law A.D."/>
            <person name="Lebrun M.-H."/>
            <person name="Lee Y.-H."/>
            <person name="Miyara I."/>
            <person name="Moore N."/>
            <person name="Neumann U."/>
            <person name="Nordstroem K."/>
            <person name="Panaccione D.G."/>
            <person name="Panstruga R."/>
            <person name="Place M."/>
            <person name="Proctor R.H."/>
            <person name="Prusky D."/>
            <person name="Rech G."/>
            <person name="Reinhardt R."/>
            <person name="Rollins J.A."/>
            <person name="Rounsley S."/>
            <person name="Schardl C.L."/>
            <person name="Schwartz D.C."/>
            <person name="Shenoy N."/>
            <person name="Shirasu K."/>
            <person name="Sikhakolli U.R."/>
            <person name="Stueber K."/>
            <person name="Sukno S.A."/>
            <person name="Sweigard J.A."/>
            <person name="Takano Y."/>
            <person name="Takahara H."/>
            <person name="Trail F."/>
            <person name="van der Does H.C."/>
            <person name="Voll L.M."/>
            <person name="Will I."/>
            <person name="Young S."/>
            <person name="Zeng Q."/>
            <person name="Zhang J."/>
            <person name="Zhou S."/>
            <person name="Dickman M.B."/>
            <person name="Schulze-Lefert P."/>
            <person name="Ver Loren van Themaat E."/>
            <person name="Ma L.-J."/>
            <person name="Vaillancourt L.J."/>
        </authorList>
    </citation>
    <scope>NUCLEOTIDE SEQUENCE [LARGE SCALE GENOMIC DNA]</scope>
    <source>
        <strain evidence="4">M1.001 / M2 / FGSC 10212</strain>
    </source>
</reference>
<dbReference type="InterPro" id="IPR010730">
    <property type="entry name" value="HET"/>
</dbReference>
<dbReference type="eggNOG" id="ENOG502T4AV">
    <property type="taxonomic scope" value="Eukaryota"/>
</dbReference>
<sequence length="449" mass="50264">MDSTKRKKGYTKILQSCERASQDGYDWIWIDTCCIDKTSSTELSEAINSMFQWYREPNVCYVYLSDATGTQPFYKATKGSIAHAFHGGTHEAGHYRKLSRLHERLKWLARRETTRIEDMAYCMLGIFDINMPLLYGEGKKAFIRLQEEIINATTDQSIFAWAEPYPSNDYPYLDHEEYNRVFSISEYGIIAVSPRMFEGSASVAMFARPRPSRPHAVVTRQGIRVHLLMCENEVHSSMRDADDSNIFMAVLDCQNGQLIELESPDISYQSWKLKEVYITQSNLHPLPPGFWVLPLEDEMSIESVYPPEIWDIATNILQPQVSWGKIGAIGLQVRDVTIALILGFSNHLPGVVPWCKLCSYSGEDELSDVFAAYEEVPSREGAAVGVDFSELAGLLVSIRTPSVSSVPMNIVQLELVELSGPSSILAWTIMIASANEASTNALNGAASGV</sequence>
<dbReference type="Proteomes" id="UP000008782">
    <property type="component" value="Unassembled WGS sequence"/>
</dbReference>